<dbReference type="PANTHER" id="PTHR43615">
    <property type="entry name" value="PHOSPHOENOLPYRUVATE SYNTHASE-RELATED"/>
    <property type="match status" value="1"/>
</dbReference>
<dbReference type="AlphaFoldDB" id="A0A7V1LM36"/>
<dbReference type="Proteomes" id="UP000886005">
    <property type="component" value="Unassembled WGS sequence"/>
</dbReference>
<feature type="domain" description="Pyruvate phosphate dikinase AMP/ATP-binding" evidence="2">
    <location>
        <begin position="17"/>
        <end position="235"/>
    </location>
</feature>
<dbReference type="Pfam" id="PF01326">
    <property type="entry name" value="PPDK_N"/>
    <property type="match status" value="1"/>
</dbReference>
<organism evidence="3">
    <name type="scientific">Caldithrix abyssi</name>
    <dbReference type="NCBI Taxonomy" id="187145"/>
    <lineage>
        <taxon>Bacteria</taxon>
        <taxon>Pseudomonadati</taxon>
        <taxon>Calditrichota</taxon>
        <taxon>Calditrichia</taxon>
        <taxon>Calditrichales</taxon>
        <taxon>Calditrichaceae</taxon>
        <taxon>Caldithrix</taxon>
    </lineage>
</organism>
<dbReference type="SUPFAM" id="SSF56059">
    <property type="entry name" value="Glutathione synthetase ATP-binding domain-like"/>
    <property type="match status" value="1"/>
</dbReference>
<evidence type="ECO:0000313" key="3">
    <source>
        <dbReference type="EMBL" id="HED10508.1"/>
    </source>
</evidence>
<dbReference type="InterPro" id="IPR036637">
    <property type="entry name" value="Phosphohistidine_dom_sf"/>
</dbReference>
<evidence type="ECO:0008006" key="4">
    <source>
        <dbReference type="Google" id="ProtNLM"/>
    </source>
</evidence>
<reference evidence="3" key="1">
    <citation type="journal article" date="2020" name="mSystems">
        <title>Genome- and Community-Level Interaction Insights into Carbon Utilization and Element Cycling Functions of Hydrothermarchaeota in Hydrothermal Sediment.</title>
        <authorList>
            <person name="Zhou Z."/>
            <person name="Liu Y."/>
            <person name="Xu W."/>
            <person name="Pan J."/>
            <person name="Luo Z.H."/>
            <person name="Li M."/>
        </authorList>
    </citation>
    <scope>NUCLEOTIDE SEQUENCE [LARGE SCALE GENOMIC DNA]</scope>
    <source>
        <strain evidence="3">HyVt-456</strain>
    </source>
</reference>
<dbReference type="InterPro" id="IPR008279">
    <property type="entry name" value="PEP-util_enz_mobile_dom"/>
</dbReference>
<dbReference type="PANTHER" id="PTHR43615:SF1">
    <property type="entry name" value="PPDK_N DOMAIN-CONTAINING PROTEIN"/>
    <property type="match status" value="1"/>
</dbReference>
<name>A0A7V1LM36_CALAY</name>
<dbReference type="InterPro" id="IPR002192">
    <property type="entry name" value="PPDK_AMP/ATP-bd"/>
</dbReference>
<proteinExistence type="predicted"/>
<dbReference type="Gene3D" id="3.50.30.10">
    <property type="entry name" value="Phosphohistidine domain"/>
    <property type="match status" value="1"/>
</dbReference>
<comment type="caution">
    <text evidence="3">The sequence shown here is derived from an EMBL/GenBank/DDBJ whole genome shotgun (WGS) entry which is preliminary data.</text>
</comment>
<dbReference type="SUPFAM" id="SSF52009">
    <property type="entry name" value="Phosphohistidine domain"/>
    <property type="match status" value="1"/>
</dbReference>
<dbReference type="InterPro" id="IPR051549">
    <property type="entry name" value="PEP_Utilizing_Enz"/>
</dbReference>
<evidence type="ECO:0000259" key="1">
    <source>
        <dbReference type="Pfam" id="PF00391"/>
    </source>
</evidence>
<protein>
    <recommendedName>
        <fullName evidence="4">Phosphoenolpyruvate synthase</fullName>
    </recommendedName>
</protein>
<dbReference type="GO" id="GO:0005524">
    <property type="term" value="F:ATP binding"/>
    <property type="evidence" value="ECO:0007669"/>
    <property type="project" value="InterPro"/>
</dbReference>
<dbReference type="EMBL" id="DRLD01000205">
    <property type="protein sequence ID" value="HED10508.1"/>
    <property type="molecule type" value="Genomic_DNA"/>
</dbReference>
<dbReference type="GO" id="GO:0016301">
    <property type="term" value="F:kinase activity"/>
    <property type="evidence" value="ECO:0007669"/>
    <property type="project" value="InterPro"/>
</dbReference>
<accession>A0A7V1LM36</accession>
<dbReference type="Pfam" id="PF00391">
    <property type="entry name" value="PEP-utilizers"/>
    <property type="match status" value="1"/>
</dbReference>
<gene>
    <name evidence="3" type="ORF">ENJ10_07450</name>
</gene>
<dbReference type="Gene3D" id="3.30.470.20">
    <property type="entry name" value="ATP-grasp fold, B domain"/>
    <property type="match status" value="2"/>
</dbReference>
<feature type="domain" description="PEP-utilising enzyme mobile" evidence="1">
    <location>
        <begin position="759"/>
        <end position="829"/>
    </location>
</feature>
<dbReference type="InterPro" id="IPR013815">
    <property type="entry name" value="ATP_grasp_subdomain_1"/>
</dbReference>
<sequence>MSLKIYHLSDTVRLVDVGAKAFNLHRLYRFGFNVPEAWFLPVEAMVVFLKENNILPALYALKQEGKVSRSNALRAARDLRAEIIKARLPHDLLQAIRDQIIQDPSLRFSVRSSSVNEDLEQNSYAGQYASVLDVAPLVAEVERAVKHVWASQWSDPLINYAFKNSYAIPDPGMGVVIQKMVDARIAGVLFSYNPFTYNKNEMVLEYVKGLGEGLVSGEKTPEHLIYSRTTGHFKKADDIPKKYIKPFDLLIQGANTLEKKTGLAVDIEWAYDGKALYFLQLRAITTLGQNQIIWTDENVGEVIPDIVTPYSWSILNPITNGAFKRFLHELGSDAYPEQGLFGLYKGKVYLNNTAFTETMSRFYLSSYKPRAEASVPLPLQWLKLFLFPVRISKAMWRVWRLSQNMGGRMSRHIAEHGQRLKTLTHTREESARQAYDKAERLIALHHETMHLHVTNTILAEFYFQILEKIIASWGKDVPNASAGGVLAGLGEAESARSGRALWSIARKIKKYPAIQALFEIDDTRELEKKLLEKDSERVIVGEIQSFLREFGHGALHEFELLYPRWQEDRSYIYANIQNYLNGDIGDFATQERKLAASRSEMVARLRAGMNIVKRAAFDYIYNRAALFGSQRENLKQCLLKAHFELKKHLLHIGRYLTDKKVLAAPGDILFLQHDEIRPYLAETLPVKKVAGLVAGRRKKRAADINEEHPSKMMQIGELWRPVIEEMDEEGALQGIGCSAGVVEGRARIIINEQSFHKLKKGDILVAASTNPGWTPLFMTAAGVVTEIGGALSHGAIIAREYGIPMVTAVKKATKLIADGDKIRVNGSNGQVEILS</sequence>
<evidence type="ECO:0000259" key="2">
    <source>
        <dbReference type="Pfam" id="PF01326"/>
    </source>
</evidence>
<dbReference type="Gene3D" id="3.30.1490.20">
    <property type="entry name" value="ATP-grasp fold, A domain"/>
    <property type="match status" value="1"/>
</dbReference>